<dbReference type="Proteomes" id="UP000499080">
    <property type="component" value="Unassembled WGS sequence"/>
</dbReference>
<gene>
    <name evidence="1" type="ORF">AVEN_94993_1</name>
</gene>
<name>A0A4Y2NXR6_ARAVE</name>
<organism evidence="1 2">
    <name type="scientific">Araneus ventricosus</name>
    <name type="common">Orbweaver spider</name>
    <name type="synonym">Epeira ventricosa</name>
    <dbReference type="NCBI Taxonomy" id="182803"/>
    <lineage>
        <taxon>Eukaryota</taxon>
        <taxon>Metazoa</taxon>
        <taxon>Ecdysozoa</taxon>
        <taxon>Arthropoda</taxon>
        <taxon>Chelicerata</taxon>
        <taxon>Arachnida</taxon>
        <taxon>Araneae</taxon>
        <taxon>Araneomorphae</taxon>
        <taxon>Entelegynae</taxon>
        <taxon>Araneoidea</taxon>
        <taxon>Araneidae</taxon>
        <taxon>Araneus</taxon>
    </lineage>
</organism>
<evidence type="ECO:0000313" key="2">
    <source>
        <dbReference type="Proteomes" id="UP000499080"/>
    </source>
</evidence>
<comment type="caution">
    <text evidence="1">The sequence shown here is derived from an EMBL/GenBank/DDBJ whole genome shotgun (WGS) entry which is preliminary data.</text>
</comment>
<accession>A0A4Y2NXR6</accession>
<dbReference type="EMBL" id="BGPR01009976">
    <property type="protein sequence ID" value="GBN43499.1"/>
    <property type="molecule type" value="Genomic_DNA"/>
</dbReference>
<protein>
    <submittedName>
        <fullName evidence="1">Uncharacterized protein</fullName>
    </submittedName>
</protein>
<reference evidence="1 2" key="1">
    <citation type="journal article" date="2019" name="Sci. Rep.">
        <title>Orb-weaving spider Araneus ventricosus genome elucidates the spidroin gene catalogue.</title>
        <authorList>
            <person name="Kono N."/>
            <person name="Nakamura H."/>
            <person name="Ohtoshi R."/>
            <person name="Moran D.A.P."/>
            <person name="Shinohara A."/>
            <person name="Yoshida Y."/>
            <person name="Fujiwara M."/>
            <person name="Mori M."/>
            <person name="Tomita M."/>
            <person name="Arakawa K."/>
        </authorList>
    </citation>
    <scope>NUCLEOTIDE SEQUENCE [LARGE SCALE GENOMIC DNA]</scope>
</reference>
<dbReference type="AlphaFoldDB" id="A0A4Y2NXR6"/>
<sequence>MHMIFYKPTKRRKNNRFIMAKRERLFDTFKKTTSTFKLMMPSTDVLVIQESKSNLILSLHSCYIRPERNFENSFGAEILSGSVEEFPVSPTKFWEGVSINRT</sequence>
<evidence type="ECO:0000313" key="1">
    <source>
        <dbReference type="EMBL" id="GBN43499.1"/>
    </source>
</evidence>
<keyword evidence="2" id="KW-1185">Reference proteome</keyword>
<proteinExistence type="predicted"/>